<dbReference type="STRING" id="1328759.A0A5C2SIK4"/>
<dbReference type="Proteomes" id="UP000313359">
    <property type="component" value="Unassembled WGS sequence"/>
</dbReference>
<evidence type="ECO:0000256" key="1">
    <source>
        <dbReference type="SAM" id="MobiDB-lite"/>
    </source>
</evidence>
<dbReference type="Pfam" id="PF25156">
    <property type="entry name" value="PNGase_A_C"/>
    <property type="match status" value="1"/>
</dbReference>
<dbReference type="AlphaFoldDB" id="A0A5C2SIK4"/>
<keyword evidence="5" id="KW-1185">Reference proteome</keyword>
<name>A0A5C2SIK4_9APHY</name>
<evidence type="ECO:0000259" key="3">
    <source>
        <dbReference type="Pfam" id="PF12222"/>
    </source>
</evidence>
<evidence type="ECO:0000313" key="4">
    <source>
        <dbReference type="EMBL" id="RPD63067.1"/>
    </source>
</evidence>
<dbReference type="OrthoDB" id="1612078at2759"/>
<dbReference type="InterPro" id="IPR056948">
    <property type="entry name" value="PNGaseA_N"/>
</dbReference>
<keyword evidence="2" id="KW-0732">Signal</keyword>
<organism evidence="4 5">
    <name type="scientific">Lentinus tigrinus ALCF2SS1-6</name>
    <dbReference type="NCBI Taxonomy" id="1328759"/>
    <lineage>
        <taxon>Eukaryota</taxon>
        <taxon>Fungi</taxon>
        <taxon>Dikarya</taxon>
        <taxon>Basidiomycota</taxon>
        <taxon>Agaricomycotina</taxon>
        <taxon>Agaricomycetes</taxon>
        <taxon>Polyporales</taxon>
        <taxon>Polyporaceae</taxon>
        <taxon>Lentinus</taxon>
    </lineage>
</organism>
<evidence type="ECO:0000313" key="5">
    <source>
        <dbReference type="Proteomes" id="UP000313359"/>
    </source>
</evidence>
<evidence type="ECO:0000256" key="2">
    <source>
        <dbReference type="SAM" id="SignalP"/>
    </source>
</evidence>
<reference evidence="4" key="1">
    <citation type="journal article" date="2018" name="Genome Biol. Evol.">
        <title>Genomics and development of Lentinus tigrinus, a white-rot wood-decaying mushroom with dimorphic fruiting bodies.</title>
        <authorList>
            <person name="Wu B."/>
            <person name="Xu Z."/>
            <person name="Knudson A."/>
            <person name="Carlson A."/>
            <person name="Chen N."/>
            <person name="Kovaka S."/>
            <person name="LaButti K."/>
            <person name="Lipzen A."/>
            <person name="Pennachio C."/>
            <person name="Riley R."/>
            <person name="Schakwitz W."/>
            <person name="Umezawa K."/>
            <person name="Ohm R.A."/>
            <person name="Grigoriev I.V."/>
            <person name="Nagy L.G."/>
            <person name="Gibbons J."/>
            <person name="Hibbett D."/>
        </authorList>
    </citation>
    <scope>NUCLEOTIDE SEQUENCE [LARGE SCALE GENOMIC DNA]</scope>
    <source>
        <strain evidence="4">ALCF2SS1-6</strain>
    </source>
</reference>
<dbReference type="EMBL" id="ML122257">
    <property type="protein sequence ID" value="RPD63067.1"/>
    <property type="molecule type" value="Genomic_DNA"/>
</dbReference>
<feature type="compositionally biased region" description="Basic and acidic residues" evidence="1">
    <location>
        <begin position="605"/>
        <end position="615"/>
    </location>
</feature>
<proteinExistence type="predicted"/>
<feature type="chain" id="PRO_5022910449" description="Peptide N-acetyl-beta-D-glucosaminyl asparaginase amidase A N-terminal domain-containing protein" evidence="2">
    <location>
        <begin position="31"/>
        <end position="637"/>
    </location>
</feature>
<feature type="region of interest" description="Disordered" evidence="1">
    <location>
        <begin position="605"/>
        <end position="637"/>
    </location>
</feature>
<dbReference type="InterPro" id="IPR021102">
    <property type="entry name" value="PNGase_A"/>
</dbReference>
<sequence>MSATSRTFSKMRFLQALLSLTAAVLVPAKAKPSPEELAPLYAALDKGPPDDLTLERRVPLSTNDDTVAPLVDLQVYAPPVVPQDGSKCTVELLKHDFGDGSYNNPAIVAYTPPTDKACGQPGNWAAVTLNLTVYSNGTQYDRLSSLYLSHVEIWRHSSAEPTKTGTIWTIVKDVTHYGALFAKHGDLLMDFSNIISADYALDGVFHVILTGTFYAPTALFPKPPVADLVLPVTNLSPNQTNFFAIDDDAGGTANVTVPRAAQQAFLEIYASGNSAEEFWYLNTPDEFLPYFPSSTGLIGKGPFREVQALVDGTLAGVVWPHAVIYTGGITPTNWRPLTAYGTYDQPTYFVDVTPFLPVLADGTEHRITLRVRGQGEDPTINSNWYVSGSLHVWLGKTEVSGTITTYIAPTDALAVTSGSVSANNATVRTSVIANRSILIESVLHGDKGKQIVRFEQQLGYTNEQKYVSDGWVQWGVQLTEGTTRSTHGGAVVLRDAFSYPLSVFSNYTLYEMQFGAYGSAIDQTYSRVLQTPAFAHDSGTTVSIQHAQGTVGLDDWPGLRHAINGTGATDQQFAFHSSTGATYYRSIAARNDVWMRDSVWGSLRDEEPPVPKEQIKPGGGPGFRRELGPEPLGCRAW</sequence>
<dbReference type="PANTHER" id="PTHR31104">
    <property type="entry name" value="PEPTIDE-N4-(N-ACETYL-BETA-GLUCOSAMINYL)ASPARAGINE AMIDASE A PROTEIN"/>
    <property type="match status" value="1"/>
</dbReference>
<dbReference type="Pfam" id="PF12222">
    <property type="entry name" value="PNGaseA"/>
    <property type="match status" value="1"/>
</dbReference>
<feature type="signal peptide" evidence="2">
    <location>
        <begin position="1"/>
        <end position="30"/>
    </location>
</feature>
<gene>
    <name evidence="4" type="ORF">L227DRAFT_412932</name>
</gene>
<feature type="domain" description="Peptide N-acetyl-beta-D-glucosaminyl asparaginase amidase A N-terminal" evidence="3">
    <location>
        <begin position="82"/>
        <end position="405"/>
    </location>
</feature>
<protein>
    <recommendedName>
        <fullName evidence="3">Peptide N-acetyl-beta-D-glucosaminyl asparaginase amidase A N-terminal domain-containing protein</fullName>
    </recommendedName>
</protein>
<accession>A0A5C2SIK4</accession>